<sequence length="115" mass="12917">MTRHFSYLTVPPPKQPATSGLHSGKMEHTSDYGVPTWAVHDSSVMYSAPCGAKLLQNRFIATRRERPISAAAALGKPDFRVMISTNHQCNFAPEINVVLPTTHFKHFQKGRREQK</sequence>
<dbReference type="Proteomes" id="UP000663671">
    <property type="component" value="Chromosome 5"/>
</dbReference>
<name>A0A8A1M8Q2_AJECA</name>
<protein>
    <submittedName>
        <fullName evidence="1">Uncharacterized protein</fullName>
    </submittedName>
</protein>
<proteinExistence type="predicted"/>
<organism evidence="1 2">
    <name type="scientific">Ajellomyces capsulatus</name>
    <name type="common">Darling's disease fungus</name>
    <name type="synonym">Histoplasma capsulatum</name>
    <dbReference type="NCBI Taxonomy" id="5037"/>
    <lineage>
        <taxon>Eukaryota</taxon>
        <taxon>Fungi</taxon>
        <taxon>Dikarya</taxon>
        <taxon>Ascomycota</taxon>
        <taxon>Pezizomycotina</taxon>
        <taxon>Eurotiomycetes</taxon>
        <taxon>Eurotiomycetidae</taxon>
        <taxon>Onygenales</taxon>
        <taxon>Ajellomycetaceae</taxon>
        <taxon>Histoplasma</taxon>
    </lineage>
</organism>
<evidence type="ECO:0000313" key="1">
    <source>
        <dbReference type="EMBL" id="QSS61630.1"/>
    </source>
</evidence>
<reference evidence="1" key="1">
    <citation type="submission" date="2021-01" db="EMBL/GenBank/DDBJ databases">
        <title>Chromosome-level genome assembly of a human fungal pathogen reveals clustering of transcriptionally co-regulated genes.</title>
        <authorList>
            <person name="Voorhies M."/>
            <person name="Cohen S."/>
            <person name="Shea T.P."/>
            <person name="Petrus S."/>
            <person name="Munoz J.F."/>
            <person name="Poplawski S."/>
            <person name="Goldman W.E."/>
            <person name="Michael T."/>
            <person name="Cuomo C.A."/>
            <person name="Sil A."/>
            <person name="Beyhan S."/>
        </authorList>
    </citation>
    <scope>NUCLEOTIDE SEQUENCE</scope>
    <source>
        <strain evidence="1">WU24</strain>
    </source>
</reference>
<evidence type="ECO:0000313" key="2">
    <source>
        <dbReference type="Proteomes" id="UP000663671"/>
    </source>
</evidence>
<accession>A0A8A1M8Q2</accession>
<dbReference type="AlphaFoldDB" id="A0A8A1M8Q2"/>
<dbReference type="VEuPathDB" id="FungiDB:I7I51_03807"/>
<gene>
    <name evidence="1" type="ORF">I7I51_03807</name>
</gene>
<dbReference type="EMBL" id="CP069111">
    <property type="protein sequence ID" value="QSS61630.1"/>
    <property type="molecule type" value="Genomic_DNA"/>
</dbReference>